<gene>
    <name evidence="1" type="ORF">S01H4_43593</name>
</gene>
<reference evidence="1" key="1">
    <citation type="journal article" date="2014" name="Front. Microbiol.">
        <title>High frequency of phylogenetically diverse reductive dehalogenase-homologous genes in deep subseafloor sedimentary metagenomes.</title>
        <authorList>
            <person name="Kawai M."/>
            <person name="Futagami T."/>
            <person name="Toyoda A."/>
            <person name="Takaki Y."/>
            <person name="Nishi S."/>
            <person name="Hori S."/>
            <person name="Arai W."/>
            <person name="Tsubouchi T."/>
            <person name="Morono Y."/>
            <person name="Uchiyama I."/>
            <person name="Ito T."/>
            <person name="Fujiyama A."/>
            <person name="Inagaki F."/>
            <person name="Takami H."/>
        </authorList>
    </citation>
    <scope>NUCLEOTIDE SEQUENCE</scope>
    <source>
        <strain evidence="1">Expedition CK06-06</strain>
    </source>
</reference>
<evidence type="ECO:0000313" key="1">
    <source>
        <dbReference type="EMBL" id="GAH00156.1"/>
    </source>
</evidence>
<dbReference type="AlphaFoldDB" id="X1BWH7"/>
<dbReference type="EMBL" id="BART01024065">
    <property type="protein sequence ID" value="GAH00156.1"/>
    <property type="molecule type" value="Genomic_DNA"/>
</dbReference>
<name>X1BWH7_9ZZZZ</name>
<feature type="non-terminal residue" evidence="1">
    <location>
        <position position="48"/>
    </location>
</feature>
<protein>
    <submittedName>
        <fullName evidence="1">Uncharacterized protein</fullName>
    </submittedName>
</protein>
<comment type="caution">
    <text evidence="1">The sequence shown here is derived from an EMBL/GenBank/DDBJ whole genome shotgun (WGS) entry which is preliminary data.</text>
</comment>
<proteinExistence type="predicted"/>
<organism evidence="1">
    <name type="scientific">marine sediment metagenome</name>
    <dbReference type="NCBI Taxonomy" id="412755"/>
    <lineage>
        <taxon>unclassified sequences</taxon>
        <taxon>metagenomes</taxon>
        <taxon>ecological metagenomes</taxon>
    </lineage>
</organism>
<accession>X1BWH7</accession>
<sequence length="48" mass="5040">MVVSHMVREIKAAIDNMKGSSVTVNPAQGKLAVEFNGKPVGGSFGGWH</sequence>